<name>A0AAF0QAE4_SOLVR</name>
<feature type="non-terminal residue" evidence="4">
    <location>
        <position position="1"/>
    </location>
</feature>
<feature type="coiled-coil region" evidence="1">
    <location>
        <begin position="338"/>
        <end position="365"/>
    </location>
</feature>
<evidence type="ECO:0000313" key="4">
    <source>
        <dbReference type="EMBL" id="WMV20024.1"/>
    </source>
</evidence>
<protein>
    <submittedName>
        <fullName evidence="4">Uncharacterized protein</fullName>
    </submittedName>
</protein>
<organism evidence="4 5">
    <name type="scientific">Solanum verrucosum</name>
    <dbReference type="NCBI Taxonomy" id="315347"/>
    <lineage>
        <taxon>Eukaryota</taxon>
        <taxon>Viridiplantae</taxon>
        <taxon>Streptophyta</taxon>
        <taxon>Embryophyta</taxon>
        <taxon>Tracheophyta</taxon>
        <taxon>Spermatophyta</taxon>
        <taxon>Magnoliopsida</taxon>
        <taxon>eudicotyledons</taxon>
        <taxon>Gunneridae</taxon>
        <taxon>Pentapetalae</taxon>
        <taxon>asterids</taxon>
        <taxon>lamiids</taxon>
        <taxon>Solanales</taxon>
        <taxon>Solanaceae</taxon>
        <taxon>Solanoideae</taxon>
        <taxon>Solaneae</taxon>
        <taxon>Solanum</taxon>
    </lineage>
</organism>
<sequence length="445" mass="51127">QQLEAHFQLYFFFFLATACSRERRHCCENIVGDFQYLRLGLLRHSRHLTQDCASMTPRKKRTTPTKTYERRIRTQRQREEELENTNLKKSIEEEGEHEIDVSSTNVERDDRAVEEEQNDIAIPEKETSPIVESSPLSPSPDNFILKSIRYANYNLESMIDRYPNLRGSLIVKSELRKFSKFRMILEKQKLCWAFEVVPFLQKKYKVFSKQVSSPRIFRWLLATNNESVNINELFDPPQDSIVHPWIIPTSSEMEMEFFTTFVPKKLTKDDKIENVEMDLNGVVAIKRDIINDEHNLDVGGGGASSPIVERVFSGVGTSSPIDENVPCLQETPSTKETIDLLNVRVESLEKTIVTMNAKIESLEKAIVTMKFKRGIRPSSKISHPYTPDYVKRTKRQISVALSSARKKKKGKVNETIIEKELVFGDSKDEGADIADEGADLNSKRS</sequence>
<gene>
    <name evidence="4" type="ORF">MTR67_013409</name>
</gene>
<dbReference type="EMBL" id="CP133614">
    <property type="protein sequence ID" value="WMV20024.1"/>
    <property type="molecule type" value="Genomic_DNA"/>
</dbReference>
<reference evidence="4" key="1">
    <citation type="submission" date="2023-08" db="EMBL/GenBank/DDBJ databases">
        <title>A de novo genome assembly of Solanum verrucosum Schlechtendal, a Mexican diploid species geographically isolated from the other diploid A-genome species in potato relatives.</title>
        <authorList>
            <person name="Hosaka K."/>
        </authorList>
    </citation>
    <scope>NUCLEOTIDE SEQUENCE</scope>
    <source>
        <tissue evidence="4">Young leaves</tissue>
    </source>
</reference>
<dbReference type="Proteomes" id="UP001234989">
    <property type="component" value="Chromosome 3"/>
</dbReference>
<evidence type="ECO:0000313" key="5">
    <source>
        <dbReference type="Proteomes" id="UP001234989"/>
    </source>
</evidence>
<feature type="region of interest" description="Disordered" evidence="2">
    <location>
        <begin position="75"/>
        <end position="137"/>
    </location>
</feature>
<evidence type="ECO:0000256" key="1">
    <source>
        <dbReference type="SAM" id="Coils"/>
    </source>
</evidence>
<keyword evidence="5" id="KW-1185">Reference proteome</keyword>
<keyword evidence="3" id="KW-0732">Signal</keyword>
<dbReference type="AlphaFoldDB" id="A0AAF0QAE4"/>
<evidence type="ECO:0000256" key="2">
    <source>
        <dbReference type="SAM" id="MobiDB-lite"/>
    </source>
</evidence>
<evidence type="ECO:0000256" key="3">
    <source>
        <dbReference type="SAM" id="SignalP"/>
    </source>
</evidence>
<feature type="chain" id="PRO_5042174833" evidence="3">
    <location>
        <begin position="21"/>
        <end position="445"/>
    </location>
</feature>
<keyword evidence="1" id="KW-0175">Coiled coil</keyword>
<accession>A0AAF0QAE4</accession>
<proteinExistence type="predicted"/>
<feature type="signal peptide" evidence="3">
    <location>
        <begin position="1"/>
        <end position="20"/>
    </location>
</feature>